<gene>
    <name evidence="2" type="ORF">EDD61_1101</name>
</gene>
<comment type="caution">
    <text evidence="2">The sequence shown here is derived from an EMBL/GenBank/DDBJ whole genome shotgun (WGS) entry which is preliminary data.</text>
</comment>
<feature type="non-terminal residue" evidence="2">
    <location>
        <position position="971"/>
    </location>
</feature>
<dbReference type="InterPro" id="IPR013378">
    <property type="entry name" value="InlB-like_B-rpt"/>
</dbReference>
<dbReference type="Gene3D" id="2.60.40.4270">
    <property type="entry name" value="Listeria-Bacteroides repeat domain"/>
    <property type="match status" value="1"/>
</dbReference>
<sequence length="971" mass="113222">MKERMKQLGVLFLVFMMALTILPSQGTIKAEEIKESFTVHYHKNDGTDEIIDKEYASKEEAIEEGSLFTWEGRTFVAWNLQADGKGKRVAEKTKLNEVMKDEITLDVYAIWKEKVFKVNFMDINGDKETIYHEEETKDGKITLPVYRNSEYENEVFAGWKNEKDGKVYEPGKEIEIKEDSTFVAQFMKKEIKAKGTKDLEITKIIYYSANNEWLEKTIEGTDIINYPEEFRESGLETREFLYWAARTTAYIDESVPRIKPEEDITKVDFSDYVFIHNGEYSIELYAIYKTDQVTLSFDYITKDNKLITSKEITKPFSYHYVTEENGSKIYKFTTGEVTMPEVKINDIKSVYTWIPEFLYGFPPIRSKAQNELYRTEYEPTKTYEFTNEIPDYIILETLMYGYIHLYGEYTGIKVIYEKGDLQGEPPVDNNIYGYAPGQKSYLTIADGGTLTSEDSVFYGWKTYNGDILKENDLITFQKLLNIVHSDEDNAKVNLTPVLIRAPEVTFDLSSLPSNIEIEKPELIVLNSKWSNKYAFLLPDISDEIKNSNYVFIGWKNKQLDEIYEPFAAQYTYENGVVLEPIVMEKSKFKIVYECPDSVTCPVDNTEYELGDDIKLKNMPVDGLEYNGSYFNGWYPLDYVWQDYDYRSFITIPVFKYINAITNGELRLDAIYTELDILCNPNEKDVLLEKNLINIEKLPLLYNYYLSIPVKENKYFIGWSLTPDNKNPDEFLSYWTATIDDVKELIKGKEKPVQLYAQWMSEEELKNRNDFIKVTFELNQGNGNKLAVTTYAPKGFKLDASKFLSQNKYSELYQKLTYEYSNIDTYCIFTEELYVKDLDGEYKKDIVLPMDVSEVTYEIKNREIPTSYMVSEHGVYYNKTGEIIKYIQDSGEDIYLRTLDLPIPVADEGYVFAGWKLSPVFSPYQPSYSRNNNQNNTEIKTNWYTLKKEIWSTEELSKTPIYEGNLVDSLLP</sequence>
<dbReference type="GO" id="GO:0030313">
    <property type="term" value="C:cell envelope"/>
    <property type="evidence" value="ECO:0007669"/>
    <property type="project" value="UniProtKB-SubCell"/>
</dbReference>
<dbReference type="EMBL" id="SMBP01000010">
    <property type="protein sequence ID" value="TCU59194.1"/>
    <property type="molecule type" value="Genomic_DNA"/>
</dbReference>
<dbReference type="AlphaFoldDB" id="A0A4R3TDD4"/>
<dbReference type="Pfam" id="PF09479">
    <property type="entry name" value="Flg_new"/>
    <property type="match status" value="2"/>
</dbReference>
<organism evidence="2 3">
    <name type="scientific">Longicatena caecimuris</name>
    <dbReference type="NCBI Taxonomy" id="1796635"/>
    <lineage>
        <taxon>Bacteria</taxon>
        <taxon>Bacillati</taxon>
        <taxon>Bacillota</taxon>
        <taxon>Erysipelotrichia</taxon>
        <taxon>Erysipelotrichales</taxon>
        <taxon>Erysipelotrichaceae</taxon>
        <taxon>Longicatena</taxon>
    </lineage>
</organism>
<evidence type="ECO:0000256" key="1">
    <source>
        <dbReference type="ARBA" id="ARBA00004196"/>
    </source>
</evidence>
<dbReference type="Proteomes" id="UP000295773">
    <property type="component" value="Unassembled WGS sequence"/>
</dbReference>
<accession>A0A4R3TDD4</accession>
<protein>
    <submittedName>
        <fullName evidence="2">List-Bact-rpt repeat protein</fullName>
    </submittedName>
</protein>
<proteinExistence type="predicted"/>
<dbReference type="InterPro" id="IPR042229">
    <property type="entry name" value="Listeria/Bacterioides_rpt_sf"/>
</dbReference>
<evidence type="ECO:0000313" key="3">
    <source>
        <dbReference type="Proteomes" id="UP000295773"/>
    </source>
</evidence>
<comment type="subcellular location">
    <subcellularLocation>
        <location evidence="1">Cell envelope</location>
    </subcellularLocation>
</comment>
<name>A0A4R3TDD4_9FIRM</name>
<reference evidence="2 3" key="1">
    <citation type="submission" date="2019-03" db="EMBL/GenBank/DDBJ databases">
        <title>Genomic Encyclopedia of Type Strains, Phase IV (KMG-IV): sequencing the most valuable type-strain genomes for metagenomic binning, comparative biology and taxonomic classification.</title>
        <authorList>
            <person name="Goeker M."/>
        </authorList>
    </citation>
    <scope>NUCLEOTIDE SEQUENCE [LARGE SCALE GENOMIC DNA]</scope>
    <source>
        <strain evidence="2 3">DSM 29481</strain>
    </source>
</reference>
<evidence type="ECO:0000313" key="2">
    <source>
        <dbReference type="EMBL" id="TCU59194.1"/>
    </source>
</evidence>
<keyword evidence="3" id="KW-1185">Reference proteome</keyword>